<keyword evidence="8" id="KW-0511">Multifunctional enzyme</keyword>
<gene>
    <name evidence="10" type="ORF">V5799_029807</name>
</gene>
<dbReference type="PANTHER" id="PTHR43775">
    <property type="entry name" value="FATTY ACID SYNTHASE"/>
    <property type="match status" value="1"/>
</dbReference>
<protein>
    <recommendedName>
        <fullName evidence="9">Ketosynthase family 3 (KS3) domain-containing protein</fullName>
    </recommendedName>
</protein>
<feature type="domain" description="Ketosynthase family 3 (KS3)" evidence="9">
    <location>
        <begin position="1"/>
        <end position="103"/>
    </location>
</feature>
<dbReference type="Gene3D" id="3.30.70.3290">
    <property type="match status" value="1"/>
</dbReference>
<accession>A0AAQ4EQJ3</accession>
<keyword evidence="2" id="KW-0444">Lipid biosynthesis</keyword>
<keyword evidence="5" id="KW-0560">Oxidoreductase</keyword>
<evidence type="ECO:0000313" key="11">
    <source>
        <dbReference type="Proteomes" id="UP001321473"/>
    </source>
</evidence>
<evidence type="ECO:0000256" key="4">
    <source>
        <dbReference type="ARBA" id="ARBA00022857"/>
    </source>
</evidence>
<dbReference type="InterPro" id="IPR014031">
    <property type="entry name" value="Ketoacyl_synth_C"/>
</dbReference>
<sequence length="134" mass="13795">MAAISNVFCKPRRESPLMIGAVKSNMGHTEAASGVCCVAKVILAMETGVIAANLHFKTPNPNIPSLHDGSVQVVDKATPFPGGPVGINSTGFGGANAHVILGANPGPHVDSIPREKPELPRLILLAGRSKESVA</sequence>
<evidence type="ECO:0000256" key="8">
    <source>
        <dbReference type="ARBA" id="ARBA00023268"/>
    </source>
</evidence>
<dbReference type="SUPFAM" id="SSF53901">
    <property type="entry name" value="Thiolase-like"/>
    <property type="match status" value="1"/>
</dbReference>
<proteinExistence type="predicted"/>
<dbReference type="Proteomes" id="UP001321473">
    <property type="component" value="Unassembled WGS sequence"/>
</dbReference>
<organism evidence="10 11">
    <name type="scientific">Amblyomma americanum</name>
    <name type="common">Lone star tick</name>
    <dbReference type="NCBI Taxonomy" id="6943"/>
    <lineage>
        <taxon>Eukaryota</taxon>
        <taxon>Metazoa</taxon>
        <taxon>Ecdysozoa</taxon>
        <taxon>Arthropoda</taxon>
        <taxon>Chelicerata</taxon>
        <taxon>Arachnida</taxon>
        <taxon>Acari</taxon>
        <taxon>Parasitiformes</taxon>
        <taxon>Ixodida</taxon>
        <taxon>Ixodoidea</taxon>
        <taxon>Ixodidae</taxon>
        <taxon>Amblyomminae</taxon>
        <taxon>Amblyomma</taxon>
    </lineage>
</organism>
<dbReference type="EMBL" id="JARKHS020012504">
    <property type="protein sequence ID" value="KAK8776848.1"/>
    <property type="molecule type" value="Genomic_DNA"/>
</dbReference>
<evidence type="ECO:0000259" key="9">
    <source>
        <dbReference type="PROSITE" id="PS52004"/>
    </source>
</evidence>
<dbReference type="GO" id="GO:0004312">
    <property type="term" value="F:fatty acid synthase activity"/>
    <property type="evidence" value="ECO:0007669"/>
    <property type="project" value="TreeGrafter"/>
</dbReference>
<evidence type="ECO:0000256" key="2">
    <source>
        <dbReference type="ARBA" id="ARBA00022516"/>
    </source>
</evidence>
<evidence type="ECO:0000256" key="6">
    <source>
        <dbReference type="ARBA" id="ARBA00023098"/>
    </source>
</evidence>
<dbReference type="AlphaFoldDB" id="A0AAQ4EQJ3"/>
<dbReference type="GO" id="GO:0006633">
    <property type="term" value="P:fatty acid biosynthetic process"/>
    <property type="evidence" value="ECO:0007669"/>
    <property type="project" value="UniProtKB-KW"/>
</dbReference>
<keyword evidence="7" id="KW-0275">Fatty acid biosynthesis</keyword>
<name>A0AAQ4EQJ3_AMBAM</name>
<keyword evidence="1" id="KW-0596">Phosphopantetheine</keyword>
<dbReference type="Gene3D" id="3.40.47.10">
    <property type="match status" value="1"/>
</dbReference>
<dbReference type="PROSITE" id="PS52004">
    <property type="entry name" value="KS3_2"/>
    <property type="match status" value="1"/>
</dbReference>
<evidence type="ECO:0000256" key="1">
    <source>
        <dbReference type="ARBA" id="ARBA00022450"/>
    </source>
</evidence>
<dbReference type="Pfam" id="PF02801">
    <property type="entry name" value="Ketoacyl-synt_C"/>
    <property type="match status" value="1"/>
</dbReference>
<dbReference type="GO" id="GO:0016491">
    <property type="term" value="F:oxidoreductase activity"/>
    <property type="evidence" value="ECO:0007669"/>
    <property type="project" value="UniProtKB-KW"/>
</dbReference>
<evidence type="ECO:0000313" key="10">
    <source>
        <dbReference type="EMBL" id="KAK8776848.1"/>
    </source>
</evidence>
<evidence type="ECO:0000256" key="7">
    <source>
        <dbReference type="ARBA" id="ARBA00023160"/>
    </source>
</evidence>
<evidence type="ECO:0000256" key="3">
    <source>
        <dbReference type="ARBA" id="ARBA00022832"/>
    </source>
</evidence>
<keyword evidence="4" id="KW-0521">NADP</keyword>
<keyword evidence="6" id="KW-0443">Lipid metabolism</keyword>
<evidence type="ECO:0000256" key="5">
    <source>
        <dbReference type="ARBA" id="ARBA00023002"/>
    </source>
</evidence>
<dbReference type="PANTHER" id="PTHR43775:SF7">
    <property type="entry name" value="FATTY ACID SYNTHASE"/>
    <property type="match status" value="1"/>
</dbReference>
<dbReference type="InterPro" id="IPR032821">
    <property type="entry name" value="PKS_assoc"/>
</dbReference>
<keyword evidence="3" id="KW-0276">Fatty acid metabolism</keyword>
<dbReference type="InterPro" id="IPR020841">
    <property type="entry name" value="PKS_Beta-ketoAc_synthase_dom"/>
</dbReference>
<dbReference type="InterPro" id="IPR050091">
    <property type="entry name" value="PKS_NRPS_Biosynth_Enz"/>
</dbReference>
<keyword evidence="11" id="KW-1185">Reference proteome</keyword>
<reference evidence="10 11" key="1">
    <citation type="journal article" date="2023" name="Arcadia Sci">
        <title>De novo assembly of a long-read Amblyomma americanum tick genome.</title>
        <authorList>
            <person name="Chou S."/>
            <person name="Poskanzer K.E."/>
            <person name="Rollins M."/>
            <person name="Thuy-Boun P.S."/>
        </authorList>
    </citation>
    <scope>NUCLEOTIDE SEQUENCE [LARGE SCALE GENOMIC DNA]</scope>
    <source>
        <strain evidence="10">F_SG_1</strain>
        <tissue evidence="10">Salivary glands</tissue>
    </source>
</reference>
<feature type="non-terminal residue" evidence="10">
    <location>
        <position position="134"/>
    </location>
</feature>
<dbReference type="InterPro" id="IPR016039">
    <property type="entry name" value="Thiolase-like"/>
</dbReference>
<dbReference type="Pfam" id="PF16197">
    <property type="entry name" value="KAsynt_C_assoc"/>
    <property type="match status" value="1"/>
</dbReference>
<comment type="caution">
    <text evidence="10">The sequence shown here is derived from an EMBL/GenBank/DDBJ whole genome shotgun (WGS) entry which is preliminary data.</text>
</comment>